<organism evidence="17 18">
    <name type="scientific">Cruoricaptor ignavus</name>
    <dbReference type="NCBI Taxonomy" id="1118202"/>
    <lineage>
        <taxon>Bacteria</taxon>
        <taxon>Pseudomonadati</taxon>
        <taxon>Bacteroidota</taxon>
        <taxon>Flavobacteriia</taxon>
        <taxon>Flavobacteriales</taxon>
        <taxon>Weeksellaceae</taxon>
        <taxon>Cruoricaptor</taxon>
    </lineage>
</organism>
<dbReference type="GO" id="GO:0008241">
    <property type="term" value="F:peptidyl-dipeptidase activity"/>
    <property type="evidence" value="ECO:0007669"/>
    <property type="project" value="UniProtKB-EC"/>
</dbReference>
<dbReference type="InterPro" id="IPR045090">
    <property type="entry name" value="Pept_M3A_M3B"/>
</dbReference>
<evidence type="ECO:0000256" key="1">
    <source>
        <dbReference type="ARBA" id="ARBA00004496"/>
    </source>
</evidence>
<evidence type="ECO:0000256" key="15">
    <source>
        <dbReference type="RuleBase" id="RU003435"/>
    </source>
</evidence>
<protein>
    <recommendedName>
        <fullName evidence="13">Dipeptidyl carboxypeptidase</fullName>
        <ecNumber evidence="12">3.4.15.5</ecNumber>
    </recommendedName>
    <alternativeName>
        <fullName evidence="14">Peptidyl-dipeptidase Dcp</fullName>
    </alternativeName>
</protein>
<evidence type="ECO:0000256" key="12">
    <source>
        <dbReference type="ARBA" id="ARBA00066668"/>
    </source>
</evidence>
<keyword evidence="9 15" id="KW-0482">Metalloprotease</keyword>
<dbReference type="Gene3D" id="1.10.1370.10">
    <property type="entry name" value="Neurolysin, domain 3"/>
    <property type="match status" value="1"/>
</dbReference>
<dbReference type="InterPro" id="IPR034005">
    <property type="entry name" value="M3A_DCP"/>
</dbReference>
<dbReference type="GO" id="GO:0004222">
    <property type="term" value="F:metalloendopeptidase activity"/>
    <property type="evidence" value="ECO:0007669"/>
    <property type="project" value="InterPro"/>
</dbReference>
<feature type="domain" description="Peptidase M3A/M3B catalytic" evidence="16">
    <location>
        <begin position="271"/>
        <end position="719"/>
    </location>
</feature>
<dbReference type="CDD" id="cd06456">
    <property type="entry name" value="M3A_DCP"/>
    <property type="match status" value="1"/>
</dbReference>
<name>A0A1M6H4X8_9FLAO</name>
<evidence type="ECO:0000256" key="14">
    <source>
        <dbReference type="ARBA" id="ARBA00075608"/>
    </source>
</evidence>
<evidence type="ECO:0000256" key="4">
    <source>
        <dbReference type="ARBA" id="ARBA00022645"/>
    </source>
</evidence>
<keyword evidence="3" id="KW-0963">Cytoplasm</keyword>
<keyword evidence="18" id="KW-1185">Reference proteome</keyword>
<keyword evidence="6 15" id="KW-0479">Metal-binding</keyword>
<evidence type="ECO:0000256" key="3">
    <source>
        <dbReference type="ARBA" id="ARBA00022490"/>
    </source>
</evidence>
<dbReference type="FunFam" id="1.10.1370.40:FF:000001">
    <property type="entry name" value="Dipeptidyl carboxypeptidase II"/>
    <property type="match status" value="1"/>
</dbReference>
<evidence type="ECO:0000256" key="7">
    <source>
        <dbReference type="ARBA" id="ARBA00022801"/>
    </source>
</evidence>
<dbReference type="PANTHER" id="PTHR43660:SF1">
    <property type="entry name" value="DIPEPTIDYL CARBOXYPEPTIDASE"/>
    <property type="match status" value="1"/>
</dbReference>
<reference evidence="17 18" key="1">
    <citation type="submission" date="2016-11" db="EMBL/GenBank/DDBJ databases">
        <authorList>
            <person name="Jaros S."/>
            <person name="Januszkiewicz K."/>
            <person name="Wedrychowicz H."/>
        </authorList>
    </citation>
    <scope>NUCLEOTIDE SEQUENCE [LARGE SCALE GENOMIC DNA]</scope>
    <source>
        <strain evidence="17 18">DSM 25479</strain>
    </source>
</reference>
<dbReference type="Proteomes" id="UP000184335">
    <property type="component" value="Unassembled WGS sequence"/>
</dbReference>
<keyword evidence="8 15" id="KW-0862">Zinc</keyword>
<keyword evidence="7 15" id="KW-0378">Hydrolase</keyword>
<evidence type="ECO:0000256" key="6">
    <source>
        <dbReference type="ARBA" id="ARBA00022723"/>
    </source>
</evidence>
<evidence type="ECO:0000256" key="11">
    <source>
        <dbReference type="ARBA" id="ARBA00054529"/>
    </source>
</evidence>
<dbReference type="EC" id="3.4.15.5" evidence="12"/>
<dbReference type="AlphaFoldDB" id="A0A1M6H4X8"/>
<comment type="similarity">
    <text evidence="2 15">Belongs to the peptidase M3 family.</text>
</comment>
<dbReference type="PROSITE" id="PS51257">
    <property type="entry name" value="PROKAR_LIPOPROTEIN"/>
    <property type="match status" value="1"/>
</dbReference>
<evidence type="ECO:0000256" key="9">
    <source>
        <dbReference type="ARBA" id="ARBA00023049"/>
    </source>
</evidence>
<dbReference type="OrthoDB" id="9773538at2"/>
<evidence type="ECO:0000256" key="2">
    <source>
        <dbReference type="ARBA" id="ARBA00006040"/>
    </source>
</evidence>
<comment type="function">
    <text evidence="11">Removes dipeptides from the C-termini of N-blocked tripeptides, tetrapeptides and larger peptides.</text>
</comment>
<gene>
    <name evidence="17" type="ORF">SAMN05443429_11126</name>
</gene>
<dbReference type="InterPro" id="IPR001567">
    <property type="entry name" value="Pept_M3A_M3B_dom"/>
</dbReference>
<dbReference type="InterPro" id="IPR024077">
    <property type="entry name" value="Neurolysin/TOP_dom2"/>
</dbReference>
<dbReference type="GO" id="GO:0005829">
    <property type="term" value="C:cytosol"/>
    <property type="evidence" value="ECO:0007669"/>
    <property type="project" value="UniProtKB-ARBA"/>
</dbReference>
<evidence type="ECO:0000259" key="16">
    <source>
        <dbReference type="Pfam" id="PF01432"/>
    </source>
</evidence>
<evidence type="ECO:0000256" key="13">
    <source>
        <dbReference type="ARBA" id="ARBA00070755"/>
    </source>
</evidence>
<dbReference type="SUPFAM" id="SSF55486">
    <property type="entry name" value="Metalloproteases ('zincins'), catalytic domain"/>
    <property type="match status" value="1"/>
</dbReference>
<dbReference type="Gene3D" id="3.40.390.10">
    <property type="entry name" value="Collagenase (Catalytic Domain)"/>
    <property type="match status" value="1"/>
</dbReference>
<dbReference type="STRING" id="1118202.SAMN05443429_11126"/>
<keyword evidence="5 15" id="KW-0645">Protease</keyword>
<accession>A0A1M6H4X8</accession>
<evidence type="ECO:0000256" key="10">
    <source>
        <dbReference type="ARBA" id="ARBA00052506"/>
    </source>
</evidence>
<comment type="subcellular location">
    <subcellularLocation>
        <location evidence="1">Cytoplasm</location>
    </subcellularLocation>
</comment>
<proteinExistence type="inferred from homology"/>
<dbReference type="EMBL" id="FQYI01000011">
    <property type="protein sequence ID" value="SHJ17216.1"/>
    <property type="molecule type" value="Genomic_DNA"/>
</dbReference>
<evidence type="ECO:0000313" key="18">
    <source>
        <dbReference type="Proteomes" id="UP000184335"/>
    </source>
</evidence>
<dbReference type="PANTHER" id="PTHR43660">
    <property type="entry name" value="DIPEPTIDYL CARBOXYPEPTIDASE"/>
    <property type="match status" value="1"/>
</dbReference>
<evidence type="ECO:0000313" key="17">
    <source>
        <dbReference type="EMBL" id="SHJ17216.1"/>
    </source>
</evidence>
<comment type="cofactor">
    <cofactor evidence="15">
        <name>Zn(2+)</name>
        <dbReference type="ChEBI" id="CHEBI:29105"/>
    </cofactor>
    <text evidence="15">Binds 1 zinc ion.</text>
</comment>
<dbReference type="GO" id="GO:0046872">
    <property type="term" value="F:metal ion binding"/>
    <property type="evidence" value="ECO:0007669"/>
    <property type="project" value="UniProtKB-UniRule"/>
</dbReference>
<sequence>MKNIATYFFAGSLAFSALSCESQKTVKNTETTMNTAQNADAKIPAHLADNPLMYKSPLQYETPQFDKIRDEHYRPAFEYGLKIHQQEIEQIANNPETPSFSNTIVALEKSGEILGRAQSVFYNLNGSDTNPTMQKISQDFAPIFAEHSDRIYLNDLLYKRILVIKADNLDAEGKRLLQHYRENFEKAGAALPPAKKAELKKINKELAALSTKFGNQLLEARKNAALIITDVRELDGLTEDQIAAAAAAAEKAGQNGKYLISLQNTTQQPLLASLKNRATREKLFKASWYRAEKGDANDTRKTVEQLAKLRLKKAQILGKKNFAEWKLQDQMAKNPEAAMNLMKQLAQPAIETAKREQADIQALINQQGGNFKVEPWDWDFYAEQVRKAKFDLDENEIKPYFELTTVLEKGVFYAAEKFYGITFKRRTDIPVYHPDVMVYEVFDWDGKSLALYFLDFYTRDSKQGGAWMNNFVEQSHLLGKKPVVVNCYNYQKPAPGKPSLISYDNVETMFHEFGHSIHGIFADQKYATLSGTAVPRDFVEFPSQINEHFALEPEILKNYAIHYQTKKPIPQDLVDKIKRASTFNQGYRTTELVSAAMVDMDWHTVTSESQLKPVLEFEKASLAKNGFTLSAVPPRYHSPYFSHIFGGGYSAGYYAYIWSETLDADAWEWIKANGGITRENGDRFRKYILSVGNSKDLNEAYRDFAGRNPDIKPLLRNRGFIK</sequence>
<keyword evidence="4" id="KW-0121">Carboxypeptidase</keyword>
<dbReference type="Gene3D" id="1.10.1370.40">
    <property type="match status" value="1"/>
</dbReference>
<comment type="catalytic activity">
    <reaction evidence="10">
        <text>Hydrolysis of unblocked, C-terminal dipeptides from oligopeptides, with broad specificity. Does not hydrolyze bonds in which P1' is Pro, or both P1 and P1' are Gly.</text>
        <dbReference type="EC" id="3.4.15.5"/>
    </reaction>
</comment>
<dbReference type="RefSeq" id="WP_073180686.1">
    <property type="nucleotide sequence ID" value="NZ_FQYI01000011.1"/>
</dbReference>
<dbReference type="FunFam" id="3.40.390.10:FF:000009">
    <property type="entry name" value="Oligopeptidase A"/>
    <property type="match status" value="1"/>
</dbReference>
<dbReference type="GO" id="GO:0004180">
    <property type="term" value="F:carboxypeptidase activity"/>
    <property type="evidence" value="ECO:0007669"/>
    <property type="project" value="UniProtKB-KW"/>
</dbReference>
<evidence type="ECO:0000256" key="5">
    <source>
        <dbReference type="ARBA" id="ARBA00022670"/>
    </source>
</evidence>
<dbReference type="GO" id="GO:0006508">
    <property type="term" value="P:proteolysis"/>
    <property type="evidence" value="ECO:0007669"/>
    <property type="project" value="UniProtKB-KW"/>
</dbReference>
<dbReference type="InterPro" id="IPR024079">
    <property type="entry name" value="MetalloPept_cat_dom_sf"/>
</dbReference>
<dbReference type="Pfam" id="PF01432">
    <property type="entry name" value="Peptidase_M3"/>
    <property type="match status" value="1"/>
</dbReference>
<evidence type="ECO:0000256" key="8">
    <source>
        <dbReference type="ARBA" id="ARBA00022833"/>
    </source>
</evidence>